<evidence type="ECO:0000256" key="1">
    <source>
        <dbReference type="SAM" id="MobiDB-lite"/>
    </source>
</evidence>
<feature type="transmembrane region" description="Helical" evidence="2">
    <location>
        <begin position="50"/>
        <end position="71"/>
    </location>
</feature>
<dbReference type="AlphaFoldDB" id="A0A2S7SVP4"/>
<organism evidence="3 4">
    <name type="scientific">Flavipsychrobacter stenotrophus</name>
    <dbReference type="NCBI Taxonomy" id="2077091"/>
    <lineage>
        <taxon>Bacteria</taxon>
        <taxon>Pseudomonadati</taxon>
        <taxon>Bacteroidota</taxon>
        <taxon>Chitinophagia</taxon>
        <taxon>Chitinophagales</taxon>
        <taxon>Chitinophagaceae</taxon>
        <taxon>Flavipsychrobacter</taxon>
    </lineage>
</organism>
<gene>
    <name evidence="3" type="ORF">CJD36_012470</name>
</gene>
<keyword evidence="2" id="KW-1133">Transmembrane helix</keyword>
<feature type="region of interest" description="Disordered" evidence="1">
    <location>
        <begin position="126"/>
        <end position="145"/>
    </location>
</feature>
<sequence length="255" mass="28513">MNSNTTEEQVKQKIESLTTLQAGIVFGHEDAWDKLQARLDAKPTRKPFPVFRLAVAAALALAIITIAIMYLQPKQNNTSPDVIATLPNRDSNRSDVMVSPSNHDISIGQDHRSITDSFHSQTSIASAPVKPHHIKSSAPQPISPDPLVQIPQPTTDFVPTPAPTPGPVMKVVHINELGKEQAPVYEFADKDIPHPHVMFKMKVIHINNLMKPINQDDYLREMQNNTAVHFPLFRRPADRQPNDQPRTLFKINLSN</sequence>
<dbReference type="RefSeq" id="WP_105039505.1">
    <property type="nucleotide sequence ID" value="NZ_PPSL01000003.1"/>
</dbReference>
<evidence type="ECO:0000313" key="3">
    <source>
        <dbReference type="EMBL" id="PQJ10778.1"/>
    </source>
</evidence>
<evidence type="ECO:0000313" key="4">
    <source>
        <dbReference type="Proteomes" id="UP000239872"/>
    </source>
</evidence>
<protein>
    <submittedName>
        <fullName evidence="3">Uncharacterized protein</fullName>
    </submittedName>
</protein>
<proteinExistence type="predicted"/>
<name>A0A2S7SVP4_9BACT</name>
<accession>A0A2S7SVP4</accession>
<dbReference type="EMBL" id="PPSL01000003">
    <property type="protein sequence ID" value="PQJ10778.1"/>
    <property type="molecule type" value="Genomic_DNA"/>
</dbReference>
<dbReference type="Proteomes" id="UP000239872">
    <property type="component" value="Unassembled WGS sequence"/>
</dbReference>
<keyword evidence="2" id="KW-0472">Membrane</keyword>
<evidence type="ECO:0000256" key="2">
    <source>
        <dbReference type="SAM" id="Phobius"/>
    </source>
</evidence>
<reference evidence="3 4" key="1">
    <citation type="submission" date="2018-01" db="EMBL/GenBank/DDBJ databases">
        <title>A novel member of the phylum Bacteroidetes isolated from glacier ice.</title>
        <authorList>
            <person name="Liu Q."/>
            <person name="Xin Y.-H."/>
        </authorList>
    </citation>
    <scope>NUCLEOTIDE SEQUENCE [LARGE SCALE GENOMIC DNA]</scope>
    <source>
        <strain evidence="3 4">RB1R16</strain>
    </source>
</reference>
<keyword evidence="4" id="KW-1185">Reference proteome</keyword>
<keyword evidence="2" id="KW-0812">Transmembrane</keyword>
<comment type="caution">
    <text evidence="3">The sequence shown here is derived from an EMBL/GenBank/DDBJ whole genome shotgun (WGS) entry which is preliminary data.</text>
</comment>